<dbReference type="PROSITE" id="PS50943">
    <property type="entry name" value="HTH_CROC1"/>
    <property type="match status" value="2"/>
</dbReference>
<dbReference type="Pfam" id="PF01381">
    <property type="entry name" value="HTH_3"/>
    <property type="match status" value="1"/>
</dbReference>
<dbReference type="PANTHER" id="PTHR46797:SF23">
    <property type="entry name" value="HTH-TYPE TRANSCRIPTIONAL REGULATOR SUTR"/>
    <property type="match status" value="1"/>
</dbReference>
<dbReference type="Gene3D" id="1.10.260.40">
    <property type="entry name" value="lambda repressor-like DNA-binding domains"/>
    <property type="match status" value="2"/>
</dbReference>
<keyword evidence="2" id="KW-0238">DNA-binding</keyword>
<organism evidence="5 6">
    <name type="scientific">Lutibacter oceani</name>
    <dbReference type="NCBI Taxonomy" id="1853311"/>
    <lineage>
        <taxon>Bacteria</taxon>
        <taxon>Pseudomonadati</taxon>
        <taxon>Bacteroidota</taxon>
        <taxon>Flavobacteriia</taxon>
        <taxon>Flavobacteriales</taxon>
        <taxon>Flavobacteriaceae</taxon>
        <taxon>Lutibacter</taxon>
    </lineage>
</organism>
<keyword evidence="6" id="KW-1185">Reference proteome</keyword>
<gene>
    <name evidence="5" type="ORF">BX611_2328</name>
</gene>
<dbReference type="InterPro" id="IPR001387">
    <property type="entry name" value="Cro/C1-type_HTH"/>
</dbReference>
<dbReference type="InterPro" id="IPR010982">
    <property type="entry name" value="Lambda_DNA-bd_dom_sf"/>
</dbReference>
<feature type="domain" description="HTH cro/C1-type" evidence="4">
    <location>
        <begin position="95"/>
        <end position="142"/>
    </location>
</feature>
<dbReference type="OrthoDB" id="9815697at2"/>
<protein>
    <submittedName>
        <fullName evidence="5">Helix-turn-helix protein</fullName>
    </submittedName>
</protein>
<accession>A0A3D9RM92</accession>
<evidence type="ECO:0000256" key="3">
    <source>
        <dbReference type="ARBA" id="ARBA00023163"/>
    </source>
</evidence>
<dbReference type="GO" id="GO:0003677">
    <property type="term" value="F:DNA binding"/>
    <property type="evidence" value="ECO:0007669"/>
    <property type="project" value="UniProtKB-KW"/>
</dbReference>
<dbReference type="RefSeq" id="WP_115881338.1">
    <property type="nucleotide sequence ID" value="NZ_QTTQ01000011.1"/>
</dbReference>
<dbReference type="InterPro" id="IPR050807">
    <property type="entry name" value="TransReg_Diox_bact_type"/>
</dbReference>
<dbReference type="SUPFAM" id="SSF47413">
    <property type="entry name" value="lambda repressor-like DNA-binding domains"/>
    <property type="match status" value="2"/>
</dbReference>
<dbReference type="GO" id="GO:0005829">
    <property type="term" value="C:cytosol"/>
    <property type="evidence" value="ECO:0007669"/>
    <property type="project" value="TreeGrafter"/>
</dbReference>
<feature type="domain" description="HTH cro/C1-type" evidence="4">
    <location>
        <begin position="30"/>
        <end position="84"/>
    </location>
</feature>
<name>A0A3D9RM92_9FLAO</name>
<evidence type="ECO:0000313" key="6">
    <source>
        <dbReference type="Proteomes" id="UP000256429"/>
    </source>
</evidence>
<dbReference type="EMBL" id="QTTQ01000011">
    <property type="protein sequence ID" value="REE80678.1"/>
    <property type="molecule type" value="Genomic_DNA"/>
</dbReference>
<reference evidence="5 6" key="1">
    <citation type="submission" date="2018-08" db="EMBL/GenBank/DDBJ databases">
        <title>Genomic Encyclopedia of Type Strains, Phase III (KMG-III): the genomes of soil and plant-associated and newly described type strains.</title>
        <authorList>
            <person name="Whitman W."/>
        </authorList>
    </citation>
    <scope>NUCLEOTIDE SEQUENCE [LARGE SCALE GENOMIC DNA]</scope>
    <source>
        <strain evidence="5 6">325-5</strain>
    </source>
</reference>
<evidence type="ECO:0000256" key="2">
    <source>
        <dbReference type="ARBA" id="ARBA00023125"/>
    </source>
</evidence>
<keyword evidence="1" id="KW-0805">Transcription regulation</keyword>
<evidence type="ECO:0000259" key="4">
    <source>
        <dbReference type="PROSITE" id="PS50943"/>
    </source>
</evidence>
<evidence type="ECO:0000256" key="1">
    <source>
        <dbReference type="ARBA" id="ARBA00023015"/>
    </source>
</evidence>
<keyword evidence="3" id="KW-0804">Transcription</keyword>
<comment type="caution">
    <text evidence="5">The sequence shown here is derived from an EMBL/GenBank/DDBJ whole genome shotgun (WGS) entry which is preliminary data.</text>
</comment>
<sequence>MSPILPIHLNIKKPKSYKYPDRISSVGDELRTARLDRNLTQLEVAQQIGVNRNFVYECELNHRTNSIFALHKIYLFLDYIPKTLNIDEATLRGKLYTTRIKNGFSLYDIAKKTGLDKSTIGRFEKGKLIKKESLKKIEDYLK</sequence>
<dbReference type="Proteomes" id="UP000256429">
    <property type="component" value="Unassembled WGS sequence"/>
</dbReference>
<dbReference type="GO" id="GO:0003700">
    <property type="term" value="F:DNA-binding transcription factor activity"/>
    <property type="evidence" value="ECO:0007669"/>
    <property type="project" value="TreeGrafter"/>
</dbReference>
<dbReference type="PANTHER" id="PTHR46797">
    <property type="entry name" value="HTH-TYPE TRANSCRIPTIONAL REGULATOR"/>
    <property type="match status" value="1"/>
</dbReference>
<dbReference type="AlphaFoldDB" id="A0A3D9RM92"/>
<proteinExistence type="predicted"/>
<dbReference type="CDD" id="cd00093">
    <property type="entry name" value="HTH_XRE"/>
    <property type="match status" value="2"/>
</dbReference>
<dbReference type="SMART" id="SM00530">
    <property type="entry name" value="HTH_XRE"/>
    <property type="match status" value="2"/>
</dbReference>
<evidence type="ECO:0000313" key="5">
    <source>
        <dbReference type="EMBL" id="REE80678.1"/>
    </source>
</evidence>